<dbReference type="HOGENOM" id="CLU_016511_0_0_1"/>
<dbReference type="STRING" id="686832.A0A0C3CER3"/>
<dbReference type="OrthoDB" id="284473at2759"/>
<sequence length="778" mass="86898">MPIAGNKEPPPTQPLYFKSLKELDTWLPGRLGRHYDGLLKYSPRSQKPAVDGLANGKLLVCHDYKGGYTESLFSRSYTFNFWSTCDTFVYFSHHRVTIPPPGWITAAHRQGVKILGTLIFEGDRLGGEDCLRLIIGKMPRSTTGQVGKATSSVTLPLSPHYARVLAELAKERGFDGYLLNVECPLAGGAEQTRALAAWITILHSEILEKVGPHGQTIWYDSVVITGQLAWQDRLNGYNLPFFLSSTGLFSNYTWRNDYPALTKKYFTSLDQSLIGNTPGSQSQIAPKKIQDIYMGVDVWGRGSHGGGGFGCYKALTHIAPDSLGLSAALFGQAWTWESEQDKPGWTWDKWWEYESKLWVGPVTGTVEVPPAPRKKGEPECLHGPFLPITSFFPRSPPPDPAHIRFHTTFCPGTGLCWFVEGVKVYQSEKGWTDVDKQTSIGDMLWPRPMLYWDDHREDVIPTALSTFCMDDAWNGGNSLRISISCPESDDELAAYRTIWLPIQSLSLTPQGHYHASVVYKLDVNLPEDVHTEIALALKPSSMSSPDSPHHTFHLTSTTTTELSRGWNKIDIQFTLESSSPNPPTIARLETFEIALVIAILMESEEPTKKSFGFSLLVGQLNVSASLPRSFTEEDAMVLWADYTPESTAVERAGGRPRGTLSWEVAASFPHVPTMSVASPEDPLSAWNIQPTIAWFPSFLYFNIYAQPFIDQWNIGAVEQATWIGTSGWDGQRFGFDVLPENLPFEAEPNRKVRFYIQGVTDHGEILKWERCAFVDVAM</sequence>
<evidence type="ECO:0000313" key="2">
    <source>
        <dbReference type="EMBL" id="KIM42679.1"/>
    </source>
</evidence>
<evidence type="ECO:0000259" key="1">
    <source>
        <dbReference type="Pfam" id="PF03644"/>
    </source>
</evidence>
<reference evidence="2 3" key="1">
    <citation type="submission" date="2014-04" db="EMBL/GenBank/DDBJ databases">
        <authorList>
            <consortium name="DOE Joint Genome Institute"/>
            <person name="Kuo A."/>
            <person name="Gay G."/>
            <person name="Dore J."/>
            <person name="Kohler A."/>
            <person name="Nagy L.G."/>
            <person name="Floudas D."/>
            <person name="Copeland A."/>
            <person name="Barry K.W."/>
            <person name="Cichocki N."/>
            <person name="Veneault-Fourrey C."/>
            <person name="LaButti K."/>
            <person name="Lindquist E.A."/>
            <person name="Lipzen A."/>
            <person name="Lundell T."/>
            <person name="Morin E."/>
            <person name="Murat C."/>
            <person name="Sun H."/>
            <person name="Tunlid A."/>
            <person name="Henrissat B."/>
            <person name="Grigoriev I.V."/>
            <person name="Hibbett D.S."/>
            <person name="Martin F."/>
            <person name="Nordberg H.P."/>
            <person name="Cantor M.N."/>
            <person name="Hua S.X."/>
        </authorList>
    </citation>
    <scope>NUCLEOTIDE SEQUENCE [LARGE SCALE GENOMIC DNA]</scope>
    <source>
        <strain evidence="3">h7</strain>
    </source>
</reference>
<dbReference type="Proteomes" id="UP000053424">
    <property type="component" value="Unassembled WGS sequence"/>
</dbReference>
<dbReference type="AlphaFoldDB" id="A0A0C3CER3"/>
<dbReference type="Pfam" id="PF03644">
    <property type="entry name" value="Glyco_hydro_85"/>
    <property type="match status" value="1"/>
</dbReference>
<dbReference type="InterPro" id="IPR032979">
    <property type="entry name" value="ENGase"/>
</dbReference>
<gene>
    <name evidence="2" type="ORF">M413DRAFT_444354</name>
</gene>
<dbReference type="Gene3D" id="2.60.120.260">
    <property type="entry name" value="Galactose-binding domain-like"/>
    <property type="match status" value="1"/>
</dbReference>
<dbReference type="GO" id="GO:0033925">
    <property type="term" value="F:mannosyl-glycoprotein endo-beta-N-acetylglucosaminidase activity"/>
    <property type="evidence" value="ECO:0007669"/>
    <property type="project" value="UniProtKB-EC"/>
</dbReference>
<dbReference type="InterPro" id="IPR005201">
    <property type="entry name" value="TIM_ENGase"/>
</dbReference>
<protein>
    <submittedName>
        <fullName evidence="2">Glycoside hydrolase family 85 protein</fullName>
    </submittedName>
</protein>
<dbReference type="EMBL" id="KN831777">
    <property type="protein sequence ID" value="KIM42679.1"/>
    <property type="molecule type" value="Genomic_DNA"/>
</dbReference>
<dbReference type="Gene3D" id="3.20.20.80">
    <property type="entry name" value="Glycosidases"/>
    <property type="match status" value="1"/>
</dbReference>
<name>A0A0C3CER3_HEBCY</name>
<dbReference type="GO" id="GO:0005829">
    <property type="term" value="C:cytosol"/>
    <property type="evidence" value="ECO:0007669"/>
    <property type="project" value="UniProtKB-SubCell"/>
</dbReference>
<evidence type="ECO:0000313" key="3">
    <source>
        <dbReference type="Proteomes" id="UP000053424"/>
    </source>
</evidence>
<feature type="domain" description="Cytosolic endo-beta-N-acetylglucosaminidase TIM barrel" evidence="1">
    <location>
        <begin position="75"/>
        <end position="416"/>
    </location>
</feature>
<reference evidence="3" key="2">
    <citation type="submission" date="2015-01" db="EMBL/GenBank/DDBJ databases">
        <title>Evolutionary Origins and Diversification of the Mycorrhizal Mutualists.</title>
        <authorList>
            <consortium name="DOE Joint Genome Institute"/>
            <consortium name="Mycorrhizal Genomics Consortium"/>
            <person name="Kohler A."/>
            <person name="Kuo A."/>
            <person name="Nagy L.G."/>
            <person name="Floudas D."/>
            <person name="Copeland A."/>
            <person name="Barry K.W."/>
            <person name="Cichocki N."/>
            <person name="Veneault-Fourrey C."/>
            <person name="LaButti K."/>
            <person name="Lindquist E.A."/>
            <person name="Lipzen A."/>
            <person name="Lundell T."/>
            <person name="Morin E."/>
            <person name="Murat C."/>
            <person name="Riley R."/>
            <person name="Ohm R."/>
            <person name="Sun H."/>
            <person name="Tunlid A."/>
            <person name="Henrissat B."/>
            <person name="Grigoriev I.V."/>
            <person name="Hibbett D.S."/>
            <person name="Martin F."/>
        </authorList>
    </citation>
    <scope>NUCLEOTIDE SEQUENCE [LARGE SCALE GENOMIC DNA]</scope>
    <source>
        <strain evidence="3">h7</strain>
    </source>
</reference>
<organism evidence="2 3">
    <name type="scientific">Hebeloma cylindrosporum</name>
    <dbReference type="NCBI Taxonomy" id="76867"/>
    <lineage>
        <taxon>Eukaryota</taxon>
        <taxon>Fungi</taxon>
        <taxon>Dikarya</taxon>
        <taxon>Basidiomycota</taxon>
        <taxon>Agaricomycotina</taxon>
        <taxon>Agaricomycetes</taxon>
        <taxon>Agaricomycetidae</taxon>
        <taxon>Agaricales</taxon>
        <taxon>Agaricineae</taxon>
        <taxon>Hymenogastraceae</taxon>
        <taxon>Hebeloma</taxon>
    </lineage>
</organism>
<dbReference type="PANTHER" id="PTHR13246:SF1">
    <property type="entry name" value="CYTOSOLIC ENDO-BETA-N-ACETYLGLUCOSAMINIDASE"/>
    <property type="match status" value="1"/>
</dbReference>
<proteinExistence type="predicted"/>
<keyword evidence="3" id="KW-1185">Reference proteome</keyword>
<keyword evidence="2" id="KW-0378">Hydrolase</keyword>
<accession>A0A0C3CER3</accession>
<dbReference type="PANTHER" id="PTHR13246">
    <property type="entry name" value="ENDO BETA N-ACETYLGLUCOSAMINIDASE"/>
    <property type="match status" value="1"/>
</dbReference>